<organism evidence="1 2">
    <name type="scientific">Populus deltoides</name>
    <name type="common">Eastern poplar</name>
    <name type="synonym">Eastern cottonwood</name>
    <dbReference type="NCBI Taxonomy" id="3696"/>
    <lineage>
        <taxon>Eukaryota</taxon>
        <taxon>Viridiplantae</taxon>
        <taxon>Streptophyta</taxon>
        <taxon>Embryophyta</taxon>
        <taxon>Tracheophyta</taxon>
        <taxon>Spermatophyta</taxon>
        <taxon>Magnoliopsida</taxon>
        <taxon>eudicotyledons</taxon>
        <taxon>Gunneridae</taxon>
        <taxon>Pentapetalae</taxon>
        <taxon>rosids</taxon>
        <taxon>fabids</taxon>
        <taxon>Malpighiales</taxon>
        <taxon>Salicaceae</taxon>
        <taxon>Saliceae</taxon>
        <taxon>Populus</taxon>
    </lineage>
</organism>
<accession>A0A8T2WIX6</accession>
<dbReference type="AlphaFoldDB" id="A0A8T2WIX6"/>
<evidence type="ECO:0000313" key="1">
    <source>
        <dbReference type="EMBL" id="KAH8479637.1"/>
    </source>
</evidence>
<comment type="caution">
    <text evidence="1">The sequence shown here is derived from an EMBL/GenBank/DDBJ whole genome shotgun (WGS) entry which is preliminary data.</text>
</comment>
<dbReference type="EMBL" id="JACEGQ020000096">
    <property type="protein sequence ID" value="KAH8479637.1"/>
    <property type="molecule type" value="Genomic_DNA"/>
</dbReference>
<dbReference type="Proteomes" id="UP000807159">
    <property type="component" value="Unassembled WGS sequence"/>
</dbReference>
<proteinExistence type="predicted"/>
<evidence type="ECO:0000313" key="2">
    <source>
        <dbReference type="Proteomes" id="UP000807159"/>
    </source>
</evidence>
<name>A0A8T2WIX6_POPDE</name>
<feature type="non-terminal residue" evidence="1">
    <location>
        <position position="65"/>
    </location>
</feature>
<gene>
    <name evidence="1" type="ORF">H0E87_031521</name>
</gene>
<sequence>MPNPASPGGGPVDELATQVQGALLGTAIQASPVAGSLMISESLGAVWAVQSARRGRGRRSLMIYE</sequence>
<reference evidence="1" key="1">
    <citation type="journal article" date="2021" name="J. Hered.">
        <title>Genome Assembly of Salicaceae Populus deltoides (Eastern Cottonwood) I-69 Based on Nanopore Sequencing and Hi-C Technologies.</title>
        <authorList>
            <person name="Bai S."/>
            <person name="Wu H."/>
            <person name="Zhang J."/>
            <person name="Pan Z."/>
            <person name="Zhao W."/>
            <person name="Li Z."/>
            <person name="Tong C."/>
        </authorList>
    </citation>
    <scope>NUCLEOTIDE SEQUENCE</scope>
    <source>
        <tissue evidence="1">Leaf</tissue>
    </source>
</reference>
<keyword evidence="2" id="KW-1185">Reference proteome</keyword>
<protein>
    <submittedName>
        <fullName evidence="1">Uncharacterized protein</fullName>
    </submittedName>
</protein>